<dbReference type="EMBL" id="JABERG010000001">
    <property type="protein sequence ID" value="NNH86240.1"/>
    <property type="molecule type" value="Genomic_DNA"/>
</dbReference>
<evidence type="ECO:0000313" key="2">
    <source>
        <dbReference type="Proteomes" id="UP000546536"/>
    </source>
</evidence>
<name>A0ABX1V060_9GAMM</name>
<protein>
    <submittedName>
        <fullName evidence="1">Uncharacterized protein</fullName>
    </submittedName>
</protein>
<evidence type="ECO:0000313" key="1">
    <source>
        <dbReference type="EMBL" id="NNH86240.1"/>
    </source>
</evidence>
<accession>A0ABX1V060</accession>
<dbReference type="Proteomes" id="UP000546536">
    <property type="component" value="Unassembled WGS sequence"/>
</dbReference>
<organism evidence="1 2">
    <name type="scientific">Acinetobacter terrae</name>
    <dbReference type="NCBI Taxonomy" id="2731247"/>
    <lineage>
        <taxon>Bacteria</taxon>
        <taxon>Pseudomonadati</taxon>
        <taxon>Pseudomonadota</taxon>
        <taxon>Gammaproteobacteria</taxon>
        <taxon>Moraxellales</taxon>
        <taxon>Moraxellaceae</taxon>
        <taxon>Acinetobacter</taxon>
        <taxon>Acinetobacter Taxon 24</taxon>
    </lineage>
</organism>
<proteinExistence type="predicted"/>
<gene>
    <name evidence="1" type="ORF">HLH13_00640</name>
</gene>
<keyword evidence="2" id="KW-1185">Reference proteome</keyword>
<sequence>MKPTGIYFDEKGEPYWVANPSKRKRKKILKQLLKATAKPPKGGFLIGVHHAASHIP</sequence>
<comment type="caution">
    <text evidence="1">The sequence shown here is derived from an EMBL/GenBank/DDBJ whole genome shotgun (WGS) entry which is preliminary data.</text>
</comment>
<reference evidence="1 2" key="1">
    <citation type="submission" date="2020-04" db="EMBL/GenBank/DDBJ databases">
        <title>Acinetobacter Taxon 24.</title>
        <authorList>
            <person name="Nemec A."/>
            <person name="Radolfova-Krizova L."/>
            <person name="Higgins P.G."/>
            <person name="Spanelova P."/>
        </authorList>
    </citation>
    <scope>NUCLEOTIDE SEQUENCE [LARGE SCALE GENOMIC DNA]</scope>
    <source>
        <strain evidence="1 2">ANC 4279</strain>
    </source>
</reference>
<dbReference type="RefSeq" id="WP_171543498.1">
    <property type="nucleotide sequence ID" value="NZ_JABERG010000001.1"/>
</dbReference>